<sequence>MRVLCCVTTAVSHARALLPVARALACAGHEVLVATTVPLLRVFDGEPFRARADLPPLIPDVSPALAEAGRGAGEDAATLARKVGVRLFAGPHIVEGYHALAAVADRFRPDLVLRGEAEFAAVLLAEDLGVPHVPAPAGSANALPPDYLLVLLNERRRELGRPEWDDLEPLYRHGRLDFMPASYSFAPAHLPDAITCRQPDAVDRAEVLPDWVLALPADRPLVLASFGTVISVLHAQAVDPFTVAVQADTRSALLAVVAALAETDCVGVVATGGLVPADSPVPGNVRLADHVPQPLLLRCAQLFITHGGYNGIRESIAAGVPMAVLPRYGDQFANAARVRELGLGLHVTDGSAGAIAAACRTLLDDAAVTARARLAQRHMLALPPVEDLVPRLERIAAGTGTPVPVGTGAPVP</sequence>
<evidence type="ECO:0000259" key="1">
    <source>
        <dbReference type="Pfam" id="PF06722"/>
    </source>
</evidence>
<keyword evidence="2" id="KW-0808">Transferase</keyword>
<proteinExistence type="predicted"/>
<dbReference type="PANTHER" id="PTHR48050">
    <property type="entry name" value="STEROL 3-BETA-GLUCOSYLTRANSFERASE"/>
    <property type="match status" value="1"/>
</dbReference>
<evidence type="ECO:0000313" key="3">
    <source>
        <dbReference type="Proteomes" id="UP000325787"/>
    </source>
</evidence>
<dbReference type="PANTHER" id="PTHR48050:SF13">
    <property type="entry name" value="STEROL 3-BETA-GLUCOSYLTRANSFERASE UGT80A2"/>
    <property type="match status" value="1"/>
</dbReference>
<dbReference type="GO" id="GO:0017000">
    <property type="term" value="P:antibiotic biosynthetic process"/>
    <property type="evidence" value="ECO:0007669"/>
    <property type="project" value="UniProtKB-ARBA"/>
</dbReference>
<dbReference type="InterPro" id="IPR002213">
    <property type="entry name" value="UDP_glucos_trans"/>
</dbReference>
<dbReference type="AlphaFoldDB" id="A0A5Q0GX55"/>
<dbReference type="InterPro" id="IPR010610">
    <property type="entry name" value="EryCIII-like_C"/>
</dbReference>
<evidence type="ECO:0000313" key="2">
    <source>
        <dbReference type="EMBL" id="QFZ18686.1"/>
    </source>
</evidence>
<dbReference type="Pfam" id="PF06722">
    <property type="entry name" value="EryCIII-like_C"/>
    <property type="match status" value="1"/>
</dbReference>
<dbReference type="GO" id="GO:0016758">
    <property type="term" value="F:hexosyltransferase activity"/>
    <property type="evidence" value="ECO:0007669"/>
    <property type="project" value="UniProtKB-ARBA"/>
</dbReference>
<keyword evidence="3" id="KW-1185">Reference proteome</keyword>
<protein>
    <submittedName>
        <fullName evidence="2">Glycosyltransferase</fullName>
    </submittedName>
</protein>
<dbReference type="Proteomes" id="UP000325787">
    <property type="component" value="Chromosome"/>
</dbReference>
<gene>
    <name evidence="2" type="ORF">EKG83_15520</name>
</gene>
<dbReference type="GO" id="GO:0008194">
    <property type="term" value="F:UDP-glycosyltransferase activity"/>
    <property type="evidence" value="ECO:0007669"/>
    <property type="project" value="InterPro"/>
</dbReference>
<dbReference type="CDD" id="cd03784">
    <property type="entry name" value="GT1_Gtf-like"/>
    <property type="match status" value="1"/>
</dbReference>
<dbReference type="Gene3D" id="3.40.50.2000">
    <property type="entry name" value="Glycogen Phosphorylase B"/>
    <property type="match status" value="2"/>
</dbReference>
<dbReference type="KEGG" id="ssyi:EKG83_15520"/>
<dbReference type="InterPro" id="IPR050426">
    <property type="entry name" value="Glycosyltransferase_28"/>
</dbReference>
<dbReference type="SUPFAM" id="SSF53756">
    <property type="entry name" value="UDP-Glycosyltransferase/glycogen phosphorylase"/>
    <property type="match status" value="1"/>
</dbReference>
<organism evidence="2 3">
    <name type="scientific">Saccharothrix syringae</name>
    <name type="common">Nocardiopsis syringae</name>
    <dbReference type="NCBI Taxonomy" id="103733"/>
    <lineage>
        <taxon>Bacteria</taxon>
        <taxon>Bacillati</taxon>
        <taxon>Actinomycetota</taxon>
        <taxon>Actinomycetes</taxon>
        <taxon>Pseudonocardiales</taxon>
        <taxon>Pseudonocardiaceae</taxon>
        <taxon>Saccharothrix</taxon>
    </lineage>
</organism>
<accession>A0A5Q0GX55</accession>
<reference evidence="3" key="1">
    <citation type="journal article" date="2021" name="Curr. Microbiol.">
        <title>Complete genome of nocamycin-producing strain Saccharothrix syringae NRRL B-16468 reveals the biosynthetic potential for secondary metabolites.</title>
        <authorList>
            <person name="Mo X."/>
            <person name="Yang S."/>
        </authorList>
    </citation>
    <scope>NUCLEOTIDE SEQUENCE [LARGE SCALE GENOMIC DNA]</scope>
    <source>
        <strain evidence="3">ATCC 51364 / DSM 43886 / JCM 6844 / KCTC 9398 / NBRC 14523 / NRRL B-16468 / INA 2240</strain>
    </source>
</reference>
<name>A0A5Q0GX55_SACSY</name>
<feature type="domain" description="Erythromycin biosynthesis protein CIII-like C-terminal" evidence="1">
    <location>
        <begin position="258"/>
        <end position="393"/>
    </location>
</feature>
<dbReference type="EMBL" id="CP034550">
    <property type="protein sequence ID" value="QFZ18686.1"/>
    <property type="molecule type" value="Genomic_DNA"/>
</dbReference>
<dbReference type="OrthoDB" id="6620093at2"/>